<dbReference type="Gene3D" id="3.20.20.450">
    <property type="entry name" value="EAL domain"/>
    <property type="match status" value="1"/>
</dbReference>
<dbReference type="PANTHER" id="PTHR44757">
    <property type="entry name" value="DIGUANYLATE CYCLASE DGCP"/>
    <property type="match status" value="1"/>
</dbReference>
<name>A0A0F9CP07_9ZZZZ</name>
<dbReference type="SUPFAM" id="SSF55785">
    <property type="entry name" value="PYP-like sensor domain (PAS domain)"/>
    <property type="match status" value="1"/>
</dbReference>
<dbReference type="Pfam" id="PF00990">
    <property type="entry name" value="GGDEF"/>
    <property type="match status" value="1"/>
</dbReference>
<dbReference type="CDD" id="cd01949">
    <property type="entry name" value="GGDEF"/>
    <property type="match status" value="1"/>
</dbReference>
<comment type="caution">
    <text evidence="3">The sequence shown here is derived from an EMBL/GenBank/DDBJ whole genome shotgun (WGS) entry which is preliminary data.</text>
</comment>
<feature type="domain" description="GGDEF" evidence="2">
    <location>
        <begin position="227"/>
        <end position="360"/>
    </location>
</feature>
<dbReference type="EMBL" id="LAZR01032359">
    <property type="protein sequence ID" value="KKL51103.1"/>
    <property type="molecule type" value="Genomic_DNA"/>
</dbReference>
<dbReference type="PANTHER" id="PTHR44757:SF2">
    <property type="entry name" value="BIOFILM ARCHITECTURE MAINTENANCE PROTEIN MBAA"/>
    <property type="match status" value="1"/>
</dbReference>
<dbReference type="SUPFAM" id="SSF55073">
    <property type="entry name" value="Nucleotide cyclase"/>
    <property type="match status" value="1"/>
</dbReference>
<accession>A0A0F9CP07</accession>
<evidence type="ECO:0008006" key="4">
    <source>
        <dbReference type="Google" id="ProtNLM"/>
    </source>
</evidence>
<dbReference type="SMART" id="SM00267">
    <property type="entry name" value="GGDEF"/>
    <property type="match status" value="1"/>
</dbReference>
<dbReference type="InterPro" id="IPR035965">
    <property type="entry name" value="PAS-like_dom_sf"/>
</dbReference>
<feature type="non-terminal residue" evidence="3">
    <location>
        <position position="1"/>
    </location>
</feature>
<feature type="domain" description="EAL" evidence="1">
    <location>
        <begin position="369"/>
        <end position="578"/>
    </location>
</feature>
<feature type="non-terminal residue" evidence="3">
    <location>
        <position position="578"/>
    </location>
</feature>
<reference evidence="3" key="1">
    <citation type="journal article" date="2015" name="Nature">
        <title>Complex archaea that bridge the gap between prokaryotes and eukaryotes.</title>
        <authorList>
            <person name="Spang A."/>
            <person name="Saw J.H."/>
            <person name="Jorgensen S.L."/>
            <person name="Zaremba-Niedzwiedzka K."/>
            <person name="Martijn J."/>
            <person name="Lind A.E."/>
            <person name="van Eijk R."/>
            <person name="Schleper C."/>
            <person name="Guy L."/>
            <person name="Ettema T.J."/>
        </authorList>
    </citation>
    <scope>NUCLEOTIDE SEQUENCE</scope>
</reference>
<dbReference type="Gene3D" id="3.30.450.20">
    <property type="entry name" value="PAS domain"/>
    <property type="match status" value="1"/>
</dbReference>
<dbReference type="AlphaFoldDB" id="A0A0F9CP07"/>
<dbReference type="PROSITE" id="PS50887">
    <property type="entry name" value="GGDEF"/>
    <property type="match status" value="1"/>
</dbReference>
<dbReference type="InterPro" id="IPR035919">
    <property type="entry name" value="EAL_sf"/>
</dbReference>
<protein>
    <recommendedName>
        <fullName evidence="4">Diguanylate cyclase</fullName>
    </recommendedName>
</protein>
<dbReference type="Gene3D" id="3.30.70.270">
    <property type="match status" value="1"/>
</dbReference>
<dbReference type="InterPro" id="IPR001633">
    <property type="entry name" value="EAL_dom"/>
</dbReference>
<organism evidence="3">
    <name type="scientific">marine sediment metagenome</name>
    <dbReference type="NCBI Taxonomy" id="412755"/>
    <lineage>
        <taxon>unclassified sequences</taxon>
        <taxon>metagenomes</taxon>
        <taxon>ecological metagenomes</taxon>
    </lineage>
</organism>
<dbReference type="InterPro" id="IPR029787">
    <property type="entry name" value="Nucleotide_cyclase"/>
</dbReference>
<proteinExistence type="predicted"/>
<sequence length="578" mass="65825">PEPMCEFVIDAHSDWVKKDIEIPASEIILQDKDGNNVSVFSSHVMFTNQYNTKQMYCIDIDLSDVKKAQAEASFNEDMLKTIFGAIPDLFFLMENDGTILEYHASNETDLYTKPMQFIGKKMGDVLPEEVAKKFETYISLVLEKEQMMSFKYELALPHGLVFFEARINKITEHNQLMVIIRDITEQHKSDEIIRHQAYYDSLTLLPNRFLALDRLSQLLIEAQRNNEKAAVLFLDLDDFKKINDSLGHETGDKLLIESAQRLQEALRKDDTVGRLGGDEFIVLLRGITDHHAALKITEKLVNNFRAPFKIEGREHILTASIGVAIYPENGTTVADLLRNADTAMYQAKSYGRNTYSFFTKKMNVIIQRRLVIEEQMRGALERNEFELFYQPQFDAKNKHIIGAEALLRWHNPVLGNVTPDEFIPIAENTGLIVPIGKFVISQALHFLNTWQSTCKRQQKYTMAVNLSPRQFRDVGLLSFIQNSLSEANVNPESLELEITEGVLMSCHTNVVDILTEITALGINLSMDDFGTGYSSLSYLREYPFNVLKIDRSFIDGIVLNNEDCNLVKAIIAMSHSLG</sequence>
<dbReference type="NCBIfam" id="TIGR00254">
    <property type="entry name" value="GGDEF"/>
    <property type="match status" value="1"/>
</dbReference>
<evidence type="ECO:0000313" key="3">
    <source>
        <dbReference type="EMBL" id="KKL51103.1"/>
    </source>
</evidence>
<evidence type="ECO:0000259" key="1">
    <source>
        <dbReference type="PROSITE" id="PS50883"/>
    </source>
</evidence>
<dbReference type="SUPFAM" id="SSF141868">
    <property type="entry name" value="EAL domain-like"/>
    <property type="match status" value="1"/>
</dbReference>
<dbReference type="InterPro" id="IPR052155">
    <property type="entry name" value="Biofilm_reg_signaling"/>
</dbReference>
<gene>
    <name evidence="3" type="ORF">LCGC14_2298840</name>
</gene>
<dbReference type="CDD" id="cd01948">
    <property type="entry name" value="EAL"/>
    <property type="match status" value="1"/>
</dbReference>
<dbReference type="InterPro" id="IPR043128">
    <property type="entry name" value="Rev_trsase/Diguanyl_cyclase"/>
</dbReference>
<dbReference type="FunFam" id="3.30.70.270:FF:000001">
    <property type="entry name" value="Diguanylate cyclase domain protein"/>
    <property type="match status" value="1"/>
</dbReference>
<dbReference type="Pfam" id="PF08448">
    <property type="entry name" value="PAS_4"/>
    <property type="match status" value="1"/>
</dbReference>
<dbReference type="PROSITE" id="PS50883">
    <property type="entry name" value="EAL"/>
    <property type="match status" value="1"/>
</dbReference>
<dbReference type="InterPro" id="IPR000160">
    <property type="entry name" value="GGDEF_dom"/>
</dbReference>
<dbReference type="SMART" id="SM00052">
    <property type="entry name" value="EAL"/>
    <property type="match status" value="1"/>
</dbReference>
<evidence type="ECO:0000259" key="2">
    <source>
        <dbReference type="PROSITE" id="PS50887"/>
    </source>
</evidence>
<dbReference type="InterPro" id="IPR013656">
    <property type="entry name" value="PAS_4"/>
</dbReference>
<dbReference type="Pfam" id="PF00563">
    <property type="entry name" value="EAL"/>
    <property type="match status" value="1"/>
</dbReference>